<comment type="caution">
    <text evidence="1">The sequence shown here is derived from an EMBL/GenBank/DDBJ whole genome shotgun (WGS) entry which is preliminary data.</text>
</comment>
<dbReference type="Proteomes" id="UP001285855">
    <property type="component" value="Unassembled WGS sequence"/>
</dbReference>
<keyword evidence="2" id="KW-1185">Reference proteome</keyword>
<reference evidence="1 2" key="1">
    <citation type="submission" date="2023-11" db="EMBL/GenBank/DDBJ databases">
        <title>Winogradskyella pelagius sp. nov., isolated from coastal sediment.</title>
        <authorList>
            <person name="Li F."/>
        </authorList>
    </citation>
    <scope>NUCLEOTIDE SEQUENCE [LARGE SCALE GENOMIC DNA]</scope>
    <source>
        <strain evidence="1 2">KCTC 23502</strain>
    </source>
</reference>
<sequence>MCKKNKPDCSQIELKADNTFDYLIHNDPDGSGNLTSGTWKQLTNDTIELNTILQPEIPVTIYNGKINPELKNKIRIYFSDKDGPLEHAIVRINDSNEEKETNYEGMVEFEAEQVNIIKYSFIMNEEEIQIKNPNHNEINIQTKDQDILHPEYLKNYKLNVN</sequence>
<accession>A0ABU5ES54</accession>
<proteinExistence type="predicted"/>
<organism evidence="1 2">
    <name type="scientific">Winogradskyella aquimaris</name>
    <dbReference type="NCBI Taxonomy" id="864074"/>
    <lineage>
        <taxon>Bacteria</taxon>
        <taxon>Pseudomonadati</taxon>
        <taxon>Bacteroidota</taxon>
        <taxon>Flavobacteriia</taxon>
        <taxon>Flavobacteriales</taxon>
        <taxon>Flavobacteriaceae</taxon>
        <taxon>Winogradskyella</taxon>
    </lineage>
</organism>
<evidence type="ECO:0000313" key="2">
    <source>
        <dbReference type="Proteomes" id="UP001285855"/>
    </source>
</evidence>
<name>A0ABU5ES54_9FLAO</name>
<evidence type="ECO:0000313" key="1">
    <source>
        <dbReference type="EMBL" id="MDY2587701.1"/>
    </source>
</evidence>
<dbReference type="EMBL" id="JAXDAE010000010">
    <property type="protein sequence ID" value="MDY2587701.1"/>
    <property type="molecule type" value="Genomic_DNA"/>
</dbReference>
<dbReference type="RefSeq" id="WP_320556058.1">
    <property type="nucleotide sequence ID" value="NZ_JAXDAE010000010.1"/>
</dbReference>
<gene>
    <name evidence="1" type="ORF">SNF14_10145</name>
</gene>
<protein>
    <submittedName>
        <fullName evidence="1">Uncharacterized protein</fullName>
    </submittedName>
</protein>